<evidence type="ECO:0000256" key="6">
    <source>
        <dbReference type="ARBA" id="ARBA00022801"/>
    </source>
</evidence>
<dbReference type="InterPro" id="IPR017853">
    <property type="entry name" value="GH"/>
</dbReference>
<evidence type="ECO:0000256" key="15">
    <source>
        <dbReference type="ARBA" id="ARBA00048817"/>
    </source>
</evidence>
<evidence type="ECO:0000256" key="5">
    <source>
        <dbReference type="ARBA" id="ARBA00022729"/>
    </source>
</evidence>
<dbReference type="AlphaFoldDB" id="A0A6F9DE21"/>
<dbReference type="UniPathway" id="UPA00296"/>
<dbReference type="SUPFAM" id="SSF51445">
    <property type="entry name" value="(Trans)glycosidases"/>
    <property type="match status" value="1"/>
</dbReference>
<evidence type="ECO:0000256" key="17">
    <source>
        <dbReference type="ARBA" id="ARBA00049379"/>
    </source>
</evidence>
<keyword evidence="19" id="KW-0326">Glycosidase</keyword>
<comment type="catalytic activity">
    <reaction evidence="16">
        <text>beta-D-glucosyl-(1&lt;-&gt;1')-N-(15Z-tetracosenoyl)-sphing-4-enine + cholesterol = N-(15Z-tetracosenoyl)-sphing-4-enine + cholesteryl 3-beta-D-glucoside</text>
        <dbReference type="Rhea" id="RHEA:70315"/>
        <dbReference type="ChEBI" id="CHEBI:16113"/>
        <dbReference type="ChEBI" id="CHEBI:17495"/>
        <dbReference type="ChEBI" id="CHEBI:74450"/>
        <dbReference type="ChEBI" id="CHEBI:76302"/>
    </reaction>
    <physiologicalReaction direction="left-to-right" evidence="16">
        <dbReference type="Rhea" id="RHEA:70316"/>
    </physiologicalReaction>
    <physiologicalReaction direction="right-to-left" evidence="16">
        <dbReference type="Rhea" id="RHEA:70317"/>
    </physiologicalReaction>
</comment>
<evidence type="ECO:0000256" key="8">
    <source>
        <dbReference type="ARBA" id="ARBA00033646"/>
    </source>
</evidence>
<comment type="catalytic activity">
    <reaction evidence="15">
        <text>a beta-D-xylosyl-(1&lt;-&gt;1')-N-acylsphing-4-enine + cholesterol = cholesteryl 3-beta-D-xyloside + an N-acylsphing-4-enine</text>
        <dbReference type="Rhea" id="RHEA:70239"/>
        <dbReference type="ChEBI" id="CHEBI:16113"/>
        <dbReference type="ChEBI" id="CHEBI:52639"/>
        <dbReference type="ChEBI" id="CHEBI:189067"/>
        <dbReference type="ChEBI" id="CHEBI:189068"/>
    </reaction>
    <physiologicalReaction direction="left-to-right" evidence="15">
        <dbReference type="Rhea" id="RHEA:70240"/>
    </physiologicalReaction>
</comment>
<dbReference type="GO" id="GO:0006680">
    <property type="term" value="P:glucosylceramide catabolic process"/>
    <property type="evidence" value="ECO:0007669"/>
    <property type="project" value="TreeGrafter"/>
</dbReference>
<evidence type="ECO:0000256" key="3">
    <source>
        <dbReference type="ARBA" id="ARBA00004731"/>
    </source>
</evidence>
<comment type="catalytic activity">
    <reaction evidence="18">
        <text>beta-D-glucosyl-N-(9Z-octadecenoyl)-sphing-4E-enine + cholesterol = N-(9Z-octadecenoyl)-sphing-4-enine + cholesteryl 3-beta-D-glucoside</text>
        <dbReference type="Rhea" id="RHEA:58324"/>
        <dbReference type="ChEBI" id="CHEBI:16113"/>
        <dbReference type="ChEBI" id="CHEBI:17495"/>
        <dbReference type="ChEBI" id="CHEBI:77996"/>
        <dbReference type="ChEBI" id="CHEBI:139140"/>
    </reaction>
    <physiologicalReaction direction="left-to-right" evidence="18">
        <dbReference type="Rhea" id="RHEA:58325"/>
    </physiologicalReaction>
    <physiologicalReaction direction="right-to-left" evidence="18">
        <dbReference type="Rhea" id="RHEA:58326"/>
    </physiologicalReaction>
</comment>
<accession>A0A6F9DE21</accession>
<comment type="catalytic activity">
    <reaction evidence="17">
        <text>beta-D-glucosyl-N-octanoylsphing-4E-enine + cholesterol = N-octanoylsphing-4-enine + cholesteryl 3-beta-D-glucoside</text>
        <dbReference type="Rhea" id="RHEA:70303"/>
        <dbReference type="ChEBI" id="CHEBI:16113"/>
        <dbReference type="ChEBI" id="CHEBI:17495"/>
        <dbReference type="ChEBI" id="CHEBI:45815"/>
        <dbReference type="ChEBI" id="CHEBI:65222"/>
    </reaction>
    <physiologicalReaction direction="left-to-right" evidence="17">
        <dbReference type="Rhea" id="RHEA:70304"/>
    </physiologicalReaction>
    <physiologicalReaction direction="right-to-left" evidence="17">
        <dbReference type="Rhea" id="RHEA:70305"/>
    </physiologicalReaction>
</comment>
<dbReference type="GO" id="GO:0008203">
    <property type="term" value="P:cholesterol metabolic process"/>
    <property type="evidence" value="ECO:0007669"/>
    <property type="project" value="UniProtKB-UniPathway"/>
</dbReference>
<comment type="subcellular location">
    <subcellularLocation>
        <location evidence="2">Lysosome membrane</location>
        <topology evidence="2">Peripheral membrane protein</topology>
        <orientation evidence="2">Lumenal side</orientation>
    </subcellularLocation>
</comment>
<evidence type="ECO:0000256" key="16">
    <source>
        <dbReference type="ARBA" id="ARBA00048880"/>
    </source>
</evidence>
<dbReference type="Gene3D" id="3.20.20.80">
    <property type="entry name" value="Glycosidases"/>
    <property type="match status" value="1"/>
</dbReference>
<evidence type="ECO:0000256" key="18">
    <source>
        <dbReference type="ARBA" id="ARBA00049516"/>
    </source>
</evidence>
<evidence type="ECO:0000256" key="12">
    <source>
        <dbReference type="ARBA" id="ARBA00048111"/>
    </source>
</evidence>
<evidence type="ECO:0000313" key="21">
    <source>
        <dbReference type="EMBL" id="CAB3248391.1"/>
    </source>
</evidence>
<keyword evidence="5" id="KW-0732">Signal</keyword>
<comment type="catalytic activity">
    <reaction evidence="7">
        <text>beta-D-xylosyl-(1&lt;-&gt;1')-N-(9Z-octadecenoyl)-sphing-4-enine + cholesterol = cholesteryl 3-beta-D-xyloside + N-(9Z-octadecenoyl)-sphing-4-enine</text>
        <dbReference type="Rhea" id="RHEA:70251"/>
        <dbReference type="ChEBI" id="CHEBI:16113"/>
        <dbReference type="ChEBI" id="CHEBI:77996"/>
        <dbReference type="ChEBI" id="CHEBI:189067"/>
        <dbReference type="ChEBI" id="CHEBI:189081"/>
    </reaction>
    <physiologicalReaction direction="left-to-right" evidence="7">
        <dbReference type="Rhea" id="RHEA:70252"/>
    </physiologicalReaction>
</comment>
<comment type="catalytic activity">
    <reaction evidence="11">
        <text>a beta-D-glucosyl-(1&lt;-&gt;1')-N-acylsphing-4-enine + cholesterol = cholesteryl 3-beta-D-glucoside + an N-acylsphing-4-enine</text>
        <dbReference type="Rhea" id="RHEA:58264"/>
        <dbReference type="ChEBI" id="CHEBI:16113"/>
        <dbReference type="ChEBI" id="CHEBI:17495"/>
        <dbReference type="ChEBI" id="CHEBI:22801"/>
        <dbReference type="ChEBI" id="CHEBI:52639"/>
    </reaction>
    <physiologicalReaction direction="left-to-right" evidence="11">
        <dbReference type="Rhea" id="RHEA:58265"/>
    </physiologicalReaction>
    <physiologicalReaction direction="right-to-left" evidence="11">
        <dbReference type="Rhea" id="RHEA:58266"/>
    </physiologicalReaction>
</comment>
<evidence type="ECO:0000256" key="4">
    <source>
        <dbReference type="ARBA" id="ARBA00005382"/>
    </source>
</evidence>
<sequence length="176" mass="19986">MGMTAEQERDFVKLNLGPTLHSRGHGNLKLMIVDGQRFLLPEWATTVLSDHDAAKFVSGIAVHWYTDFVTPADKLSKTHHIHPDYFILGTEACVGQLSLAGEKVKLGSWLRGQRYSNDIFKDLNNWVTGWVDWNLALDQGGGPNWAKNFVDSPIIVNATKDEFYKQPMFYHIGHFR</sequence>
<dbReference type="PANTHER" id="PTHR11069">
    <property type="entry name" value="GLUCOSYLCERAMIDASE"/>
    <property type="match status" value="1"/>
</dbReference>
<dbReference type="InterPro" id="IPR033453">
    <property type="entry name" value="Glyco_hydro_30_TIM-barrel"/>
</dbReference>
<evidence type="ECO:0000256" key="19">
    <source>
        <dbReference type="RuleBase" id="RU361188"/>
    </source>
</evidence>
<evidence type="ECO:0000256" key="14">
    <source>
        <dbReference type="ARBA" id="ARBA00048698"/>
    </source>
</evidence>
<evidence type="ECO:0000256" key="7">
    <source>
        <dbReference type="ARBA" id="ARBA00033633"/>
    </source>
</evidence>
<gene>
    <name evidence="21" type="primary">Gba-002</name>
</gene>
<evidence type="ECO:0000256" key="10">
    <source>
        <dbReference type="ARBA" id="ARBA00033703"/>
    </source>
</evidence>
<dbReference type="GO" id="GO:0004348">
    <property type="term" value="F:glucosylceramidase activity"/>
    <property type="evidence" value="ECO:0007669"/>
    <property type="project" value="UniProtKB-EC"/>
</dbReference>
<evidence type="ECO:0000256" key="11">
    <source>
        <dbReference type="ARBA" id="ARBA00048055"/>
    </source>
</evidence>
<comment type="similarity">
    <text evidence="4 19">Belongs to the glycosyl hydrolase 30 family.</text>
</comment>
<evidence type="ECO:0000256" key="13">
    <source>
        <dbReference type="ARBA" id="ARBA00048182"/>
    </source>
</evidence>
<dbReference type="GO" id="GO:0004336">
    <property type="term" value="F:galactosylceramidase activity"/>
    <property type="evidence" value="ECO:0007669"/>
    <property type="project" value="UniProtKB-EC"/>
</dbReference>
<dbReference type="GO" id="GO:0005765">
    <property type="term" value="C:lysosomal membrane"/>
    <property type="evidence" value="ECO:0007669"/>
    <property type="project" value="UniProtKB-SubCell"/>
</dbReference>
<evidence type="ECO:0000256" key="2">
    <source>
        <dbReference type="ARBA" id="ARBA00004207"/>
    </source>
</evidence>
<evidence type="ECO:0000259" key="20">
    <source>
        <dbReference type="Pfam" id="PF02055"/>
    </source>
</evidence>
<keyword evidence="19" id="KW-0746">Sphingolipid metabolism</keyword>
<proteinExistence type="evidence at transcript level"/>
<reference evidence="21" key="1">
    <citation type="submission" date="2020-04" db="EMBL/GenBank/DDBJ databases">
        <authorList>
            <person name="Neveu A P."/>
        </authorList>
    </citation>
    <scope>NUCLEOTIDE SEQUENCE</scope>
    <source>
        <tissue evidence="21">Whole embryo</tissue>
    </source>
</reference>
<protein>
    <recommendedName>
        <fullName evidence="19">Glucosylceramidase</fullName>
        <ecNumber evidence="19">3.2.1.45</ecNumber>
    </recommendedName>
</protein>
<comment type="catalytic activity">
    <reaction evidence="14">
        <text>beta-D-glucosyl-N-dodecanoylsphing-4-enine + cholesterol = N-dodecanoylsphing-4-enine + cholesteryl 3-beta-D-glucoside</text>
        <dbReference type="Rhea" id="RHEA:70307"/>
        <dbReference type="ChEBI" id="CHEBI:16113"/>
        <dbReference type="ChEBI" id="CHEBI:17495"/>
        <dbReference type="ChEBI" id="CHEBI:72956"/>
        <dbReference type="ChEBI" id="CHEBI:76297"/>
    </reaction>
    <physiologicalReaction direction="left-to-right" evidence="14">
        <dbReference type="Rhea" id="RHEA:70308"/>
    </physiologicalReaction>
    <physiologicalReaction direction="right-to-left" evidence="14">
        <dbReference type="Rhea" id="RHEA:70309"/>
    </physiologicalReaction>
</comment>
<organism evidence="21">
    <name type="scientific">Phallusia mammillata</name>
    <dbReference type="NCBI Taxonomy" id="59560"/>
    <lineage>
        <taxon>Eukaryota</taxon>
        <taxon>Metazoa</taxon>
        <taxon>Chordata</taxon>
        <taxon>Tunicata</taxon>
        <taxon>Ascidiacea</taxon>
        <taxon>Phlebobranchia</taxon>
        <taxon>Ascidiidae</taxon>
        <taxon>Phallusia</taxon>
    </lineage>
</organism>
<comment type="catalytic activity">
    <reaction evidence="13">
        <text>a beta-D-galactosyl-(1&lt;-&gt;1')-N-acylsphing-4-enine + cholesterol = cholesteryl 3-beta-D-galactoside + an N-acylsphing-4-enine</text>
        <dbReference type="Rhea" id="RHEA:70235"/>
        <dbReference type="ChEBI" id="CHEBI:16113"/>
        <dbReference type="ChEBI" id="CHEBI:18390"/>
        <dbReference type="ChEBI" id="CHEBI:52639"/>
        <dbReference type="ChEBI" id="CHEBI:189066"/>
    </reaction>
    <physiologicalReaction direction="left-to-right" evidence="13">
        <dbReference type="Rhea" id="RHEA:70236"/>
    </physiologicalReaction>
    <physiologicalReaction direction="right-to-left" evidence="13">
        <dbReference type="Rhea" id="RHEA:70237"/>
    </physiologicalReaction>
</comment>
<feature type="domain" description="Glycosyl hydrolase family 30 TIM-barrel" evidence="20">
    <location>
        <begin position="1"/>
        <end position="175"/>
    </location>
</feature>
<keyword evidence="6 19" id="KW-0378">Hydrolase</keyword>
<comment type="catalytic activity">
    <reaction evidence="9">
        <text>a beta-D-galactosyl-(1&lt;-&gt;1')-N-acylsphing-4-enine + H2O = an N-acylsphing-4-enine + D-galactose</text>
        <dbReference type="Rhea" id="RHEA:14297"/>
        <dbReference type="ChEBI" id="CHEBI:4139"/>
        <dbReference type="ChEBI" id="CHEBI:15377"/>
        <dbReference type="ChEBI" id="CHEBI:18390"/>
        <dbReference type="ChEBI" id="CHEBI:52639"/>
        <dbReference type="EC" id="3.2.1.46"/>
    </reaction>
    <physiologicalReaction direction="left-to-right" evidence="9">
        <dbReference type="Rhea" id="RHEA:14298"/>
    </physiologicalReaction>
</comment>
<comment type="catalytic activity">
    <reaction evidence="8">
        <text>cholesteryl 3-beta-D-glucoside + H2O = cholesterol + D-glucose</text>
        <dbReference type="Rhea" id="RHEA:11956"/>
        <dbReference type="ChEBI" id="CHEBI:4167"/>
        <dbReference type="ChEBI" id="CHEBI:15377"/>
        <dbReference type="ChEBI" id="CHEBI:16113"/>
        <dbReference type="ChEBI" id="CHEBI:17495"/>
    </reaction>
    <physiologicalReaction direction="left-to-right" evidence="8">
        <dbReference type="Rhea" id="RHEA:11957"/>
    </physiologicalReaction>
</comment>
<dbReference type="PANTHER" id="PTHR11069:SF23">
    <property type="entry name" value="LYSOSOMAL ACID GLUCOSYLCERAMIDASE"/>
    <property type="match status" value="1"/>
</dbReference>
<dbReference type="InterPro" id="IPR001139">
    <property type="entry name" value="Glyco_hydro_30"/>
</dbReference>
<dbReference type="Pfam" id="PF02055">
    <property type="entry name" value="Glyco_hydro_30"/>
    <property type="match status" value="1"/>
</dbReference>
<comment type="catalytic activity">
    <reaction evidence="12">
        <text>beta-D-glucosyl-(1&lt;-&gt;1)-N-octadecanoylsphing-4-enine + cholesterol = cholesteryl 3-beta-D-glucoside + N-octadecanoylsphing-4-enine</text>
        <dbReference type="Rhea" id="RHEA:70311"/>
        <dbReference type="ChEBI" id="CHEBI:16113"/>
        <dbReference type="ChEBI" id="CHEBI:17495"/>
        <dbReference type="ChEBI" id="CHEBI:72961"/>
        <dbReference type="ChEBI" id="CHEBI:84719"/>
    </reaction>
    <physiologicalReaction direction="left-to-right" evidence="12">
        <dbReference type="Rhea" id="RHEA:70312"/>
    </physiologicalReaction>
    <physiologicalReaction direction="right-to-left" evidence="12">
        <dbReference type="Rhea" id="RHEA:70313"/>
    </physiologicalReaction>
</comment>
<comment type="catalytic activity">
    <reaction evidence="1">
        <text>a beta-D-glucosyl-(1&lt;-&gt;1')-N-acylsphing-4-enine + H2O = an N-acylsphing-4-enine + D-glucose</text>
        <dbReference type="Rhea" id="RHEA:13269"/>
        <dbReference type="ChEBI" id="CHEBI:4167"/>
        <dbReference type="ChEBI" id="CHEBI:15377"/>
        <dbReference type="ChEBI" id="CHEBI:22801"/>
        <dbReference type="ChEBI" id="CHEBI:52639"/>
        <dbReference type="EC" id="3.2.1.45"/>
    </reaction>
    <physiologicalReaction direction="left-to-right" evidence="1">
        <dbReference type="Rhea" id="RHEA:13270"/>
    </physiologicalReaction>
</comment>
<keyword evidence="19" id="KW-0443">Lipid metabolism</keyword>
<evidence type="ECO:0000256" key="1">
    <source>
        <dbReference type="ARBA" id="ARBA00001013"/>
    </source>
</evidence>
<name>A0A6F9DE21_9ASCI</name>
<comment type="catalytic activity">
    <reaction evidence="10">
        <text>1-(beta-D-galactosyl)-N-dodecanoylsphing-4-enine + cholesterol = cholesteryl 3-beta-D-galactoside + N-dodecanoylsphing-4-enine</text>
        <dbReference type="Rhea" id="RHEA:70255"/>
        <dbReference type="ChEBI" id="CHEBI:16113"/>
        <dbReference type="ChEBI" id="CHEBI:72956"/>
        <dbReference type="ChEBI" id="CHEBI:73432"/>
        <dbReference type="ChEBI" id="CHEBI:189066"/>
    </reaction>
    <physiologicalReaction direction="left-to-right" evidence="10">
        <dbReference type="Rhea" id="RHEA:70256"/>
    </physiologicalReaction>
    <physiologicalReaction direction="right-to-left" evidence="10">
        <dbReference type="Rhea" id="RHEA:70257"/>
    </physiologicalReaction>
</comment>
<evidence type="ECO:0000256" key="9">
    <source>
        <dbReference type="ARBA" id="ARBA00033698"/>
    </source>
</evidence>
<dbReference type="EMBL" id="LR785384">
    <property type="protein sequence ID" value="CAB3248391.1"/>
    <property type="molecule type" value="mRNA"/>
</dbReference>
<dbReference type="EC" id="3.2.1.45" evidence="19"/>
<comment type="pathway">
    <text evidence="3">Steroid metabolism; cholesterol metabolism.</text>
</comment>